<evidence type="ECO:0000259" key="26">
    <source>
        <dbReference type="PROSITE" id="PS51848"/>
    </source>
</evidence>
<feature type="compositionally biased region" description="Low complexity" evidence="23">
    <location>
        <begin position="815"/>
        <end position="827"/>
    </location>
</feature>
<evidence type="ECO:0000256" key="12">
    <source>
        <dbReference type="ARBA" id="ARBA00022857"/>
    </source>
</evidence>
<reference evidence="27" key="1">
    <citation type="submission" date="2022-07" db="EMBL/GenBank/DDBJ databases">
        <title>Chromosome-level genome of Muraenolepis orangiensis.</title>
        <authorList>
            <person name="Kim J."/>
        </authorList>
    </citation>
    <scope>NUCLEOTIDE SEQUENCE</scope>
    <source>
        <strain evidence="27">KU_S4_2022</strain>
        <tissue evidence="27">Muscle</tissue>
    </source>
</reference>
<evidence type="ECO:0000256" key="8">
    <source>
        <dbReference type="ARBA" id="ARBA00022630"/>
    </source>
</evidence>
<comment type="catalytic activity">
    <reaction evidence="20">
        <text>L-methionyl-[F-actin] + NADPH + O2 + H(+) = L-methionyl-(R)-S-oxide-[F-actin] + NADP(+) + H2O</text>
        <dbReference type="Rhea" id="RHEA:51308"/>
        <dbReference type="Rhea" id="RHEA-COMP:12953"/>
        <dbReference type="Rhea" id="RHEA-COMP:12956"/>
        <dbReference type="ChEBI" id="CHEBI:15377"/>
        <dbReference type="ChEBI" id="CHEBI:15378"/>
        <dbReference type="ChEBI" id="CHEBI:15379"/>
        <dbReference type="ChEBI" id="CHEBI:16044"/>
        <dbReference type="ChEBI" id="CHEBI:45764"/>
        <dbReference type="ChEBI" id="CHEBI:57783"/>
        <dbReference type="ChEBI" id="CHEBI:58349"/>
        <dbReference type="EC" id="1.14.13.225"/>
    </reaction>
</comment>
<evidence type="ECO:0000256" key="1">
    <source>
        <dbReference type="ARBA" id="ARBA00001974"/>
    </source>
</evidence>
<feature type="compositionally biased region" description="Gly residues" evidence="23">
    <location>
        <begin position="828"/>
        <end position="841"/>
    </location>
</feature>
<dbReference type="OrthoDB" id="20799at2759"/>
<dbReference type="Pfam" id="PF00412">
    <property type="entry name" value="LIM"/>
    <property type="match status" value="1"/>
</dbReference>
<feature type="compositionally biased region" description="Acidic residues" evidence="23">
    <location>
        <begin position="879"/>
        <end position="915"/>
    </location>
</feature>
<dbReference type="PRINTS" id="PR00420">
    <property type="entry name" value="RNGMNOXGNASE"/>
</dbReference>
<keyword evidence="8" id="KW-0285">Flavoprotein</keyword>
<evidence type="ECO:0000256" key="16">
    <source>
        <dbReference type="ARBA" id="ARBA00023054"/>
    </source>
</evidence>
<comment type="subcellular location">
    <subcellularLocation>
        <location evidence="3">Cytoplasm</location>
        <location evidence="3">Cytoskeleton</location>
    </subcellularLocation>
    <subcellularLocation>
        <location evidence="2">Nucleus</location>
    </subcellularLocation>
</comment>
<feature type="compositionally biased region" description="Basic and acidic residues" evidence="23">
    <location>
        <begin position="550"/>
        <end position="566"/>
    </location>
</feature>
<dbReference type="InterPro" id="IPR036188">
    <property type="entry name" value="FAD/NAD-bd_sf"/>
</dbReference>
<dbReference type="GO" id="GO:0005856">
    <property type="term" value="C:cytoskeleton"/>
    <property type="evidence" value="ECO:0007669"/>
    <property type="project" value="UniProtKB-SubCell"/>
</dbReference>
<feature type="domain" description="LIM zinc-binding" evidence="25">
    <location>
        <begin position="717"/>
        <end position="779"/>
    </location>
</feature>
<dbReference type="PANTHER" id="PTHR23167">
    <property type="entry name" value="CALPONIN HOMOLOGY DOMAIN-CONTAINING PROTEIN DDB_G0272472-RELATED"/>
    <property type="match status" value="1"/>
</dbReference>
<evidence type="ECO:0000256" key="5">
    <source>
        <dbReference type="ARBA" id="ARBA00012709"/>
    </source>
</evidence>
<dbReference type="SUPFAM" id="SSF47576">
    <property type="entry name" value="Calponin-homology domain, CH-domain"/>
    <property type="match status" value="1"/>
</dbReference>
<evidence type="ECO:0000256" key="17">
    <source>
        <dbReference type="ARBA" id="ARBA00023203"/>
    </source>
</evidence>
<feature type="region of interest" description="Disordered" evidence="23">
    <location>
        <begin position="607"/>
        <end position="653"/>
    </location>
</feature>
<evidence type="ECO:0000256" key="3">
    <source>
        <dbReference type="ARBA" id="ARBA00004245"/>
    </source>
</evidence>
<keyword evidence="18" id="KW-0206">Cytoskeleton</keyword>
<keyword evidence="28" id="KW-1185">Reference proteome</keyword>
<keyword evidence="19" id="KW-0539">Nucleus</keyword>
<dbReference type="Gene3D" id="2.10.110.10">
    <property type="entry name" value="Cysteine Rich Protein"/>
    <property type="match status" value="1"/>
</dbReference>
<feature type="compositionally biased region" description="Basic and acidic residues" evidence="23">
    <location>
        <begin position="1175"/>
        <end position="1184"/>
    </location>
</feature>
<dbReference type="SMART" id="SM00132">
    <property type="entry name" value="LIM"/>
    <property type="match status" value="1"/>
</dbReference>
<comment type="similarity">
    <text evidence="4">Belongs to the Mical family.</text>
</comment>
<dbReference type="PANTHER" id="PTHR23167:SF51">
    <property type="entry name" value="[F-ACTIN]-MONOOXYGENASE MICAL3"/>
    <property type="match status" value="1"/>
</dbReference>
<dbReference type="SUPFAM" id="SSF57716">
    <property type="entry name" value="Glucocorticoid receptor-like (DNA-binding domain)"/>
    <property type="match status" value="1"/>
</dbReference>
<evidence type="ECO:0000256" key="7">
    <source>
        <dbReference type="ARBA" id="ARBA00022490"/>
    </source>
</evidence>
<dbReference type="Pfam" id="PF01494">
    <property type="entry name" value="FAD_binding_3"/>
    <property type="match status" value="1"/>
</dbReference>
<evidence type="ECO:0000256" key="4">
    <source>
        <dbReference type="ARBA" id="ARBA00008223"/>
    </source>
</evidence>
<dbReference type="FunFam" id="3.50.50.60:FF:000004">
    <property type="entry name" value="protein-methionine sulfoxide oxidase MICAL2 isoform X1"/>
    <property type="match status" value="1"/>
</dbReference>
<dbReference type="SUPFAM" id="SSF51905">
    <property type="entry name" value="FAD/NAD(P)-binding domain"/>
    <property type="match status" value="1"/>
</dbReference>
<evidence type="ECO:0000256" key="23">
    <source>
        <dbReference type="SAM" id="MobiDB-lite"/>
    </source>
</evidence>
<feature type="region of interest" description="Disordered" evidence="23">
    <location>
        <begin position="779"/>
        <end position="1061"/>
    </location>
</feature>
<keyword evidence="10" id="KW-0274">FAD</keyword>
<comment type="cofactor">
    <cofactor evidence="1">
        <name>FAD</name>
        <dbReference type="ChEBI" id="CHEBI:57692"/>
    </cofactor>
</comment>
<dbReference type="Pfam" id="PF25413">
    <property type="entry name" value="Rossman_Mical"/>
    <property type="match status" value="1"/>
</dbReference>
<feature type="region of interest" description="Disordered" evidence="23">
    <location>
        <begin position="1174"/>
        <end position="1224"/>
    </location>
</feature>
<feature type="compositionally biased region" description="Low complexity" evidence="23">
    <location>
        <begin position="797"/>
        <end position="807"/>
    </location>
</feature>
<dbReference type="PROSITE" id="PS50023">
    <property type="entry name" value="LIM_DOMAIN_2"/>
    <property type="match status" value="1"/>
</dbReference>
<sequence length="1484" mass="163035">MGDEAEPDPESRDAPELFDDFVQAATCRATLGAFGRLCDRLRLPPKPTPWPFYHAIKQRLDYWRADGLWAKLDKRATHREYMEGRACADTTCVIIGAGPCGLRTAVELGFLGARVVLVEKRDAFSRNNVLHLWPFTIHDLRGLGAKRFYGKFCGGSIDHISIRQLQLVLLKVALLLGVEVHVNVEFKRLVEPPVNQERHKVGWRLEVHPKTHPVNQLDVDVIIGADGRRNTLPGFKRKEFRGKLAIAITANFKNRNTAAEAKVEEISGVAFIFNQRFFQELRQETGIDLENIVYYKDDTHYFVMTAKKQSLLEKGVILQDHGDTELLLSRGNVDQKALRSYAREAADFSTGRLLPGLDFAMNHYGWADVAMFDFTCMYAAEAAAMVRRRHARPLLLALVGDSLLEPFWPIGTGIARGFLAALDSAWMVRSWAQGADPLDVLGECVPPPPPDNTGEHEQELQSVKHLVHTGEETEVDSDSLILPPPPRQESFSRSNKLLSWCQEQTRGYRGVAVSDLTTSWKSGMALCALIHRYRPHLMLGHSPSRKRIPKHEDGTVGNQDDLKPEEGLVGGTGCSRVRLMANQLQAKLDGDAASCQSPASSDAVLRRLGDCFPSPPAASGKPPDSPPREEAVEDATEAPGQASTWWPKKRTQQQEQMSFRFKEKIRFKTPLPADGEQEFVRKYTEGVSSMAEQITNQIQSQELVTPAAAPGTAGASGVCFFCGERVYVMERLSAEGLFFHRGCFQCDYCGATLRLSCYTRDSVSGRFYCLQHYDPRTGGPVQRKRPALTTSWASQRTSLTSSSTDTLHPGAPGTAVSGARRASACRRGGPGAPGGPGGGLRSGEHSESEMDEGEDGGRRASWGKLLDLHARKSGGDSDGNGDEDDVEDEDGEVDEDEDDEVDYGTEVESSDEEESAPPPPSTERHSSTGGSDIMRAHTPENGHPEPDSTTTTALDLLVPGPVSSSPLTHGSSHLILTTPCLSSDMCSSTTTNTTTTTSSLGCSDGSSSSGVGVNRDSAPSTDSTPSSRRDHPGPSPSTSPVALRSPDGRTADSGGEAFEGADSALSSSSFLSSFSSSSSSLGLLLQERSVRAEREKHDESMSETERVVVEGQQSRRVGVGVAATPRMLAPMQGTSLFLHLKSLREAPPPAGREGSWGGAGEGGARALWKALFSGKPEKRERGGADRGGVSLAGDSAAERRKEAGRSTRATEYQRSGRSSWTEEESDVACSTVLQHCSLNPKTNMRLALFDLASNIQKVKIREEEPQEKKVDAVVEKRAVREASSGPREVAGVASQEPSSLAVTDSMLTRRVKREARRQAKQEQLKRLHKIIQRQLEQVEEKQRQLEERDYWGDSNGNQELDLHLNGMGSLDSPALTQQWFQLVQQKNTLVRYESELMIFARELELEDRQSRLQQELREQMAVDDHLKGEGELAEERLILEEMLEVVEQRDSLVALLEEQRLQERQEERDLEGVMLSRGLGLGWA</sequence>
<dbReference type="Gene3D" id="3.50.50.60">
    <property type="entry name" value="FAD/NAD(P)-binding domain"/>
    <property type="match status" value="1"/>
</dbReference>
<feature type="coiled-coil region" evidence="22">
    <location>
        <begin position="1317"/>
        <end position="1348"/>
    </location>
</feature>
<dbReference type="GO" id="GO:0120501">
    <property type="term" value="F:F-actin monooxygenase activity"/>
    <property type="evidence" value="ECO:0007669"/>
    <property type="project" value="UniProtKB-EC"/>
</dbReference>
<keyword evidence="9 21" id="KW-0479">Metal-binding</keyword>
<evidence type="ECO:0000256" key="11">
    <source>
        <dbReference type="ARBA" id="ARBA00022833"/>
    </source>
</evidence>
<dbReference type="GO" id="GO:0071949">
    <property type="term" value="F:FAD binding"/>
    <property type="evidence" value="ECO:0007669"/>
    <property type="project" value="InterPro"/>
</dbReference>
<feature type="compositionally biased region" description="Polar residues" evidence="23">
    <location>
        <begin position="1207"/>
        <end position="1219"/>
    </location>
</feature>
<keyword evidence="13" id="KW-0560">Oxidoreductase</keyword>
<feature type="compositionally biased region" description="Basic and acidic residues" evidence="23">
    <location>
        <begin position="866"/>
        <end position="875"/>
    </location>
</feature>
<dbReference type="GO" id="GO:0006887">
    <property type="term" value="P:exocytosis"/>
    <property type="evidence" value="ECO:0007669"/>
    <property type="project" value="UniProtKB-KW"/>
</dbReference>
<evidence type="ECO:0000256" key="18">
    <source>
        <dbReference type="ARBA" id="ARBA00023212"/>
    </source>
</evidence>
<feature type="compositionally biased region" description="Polar residues" evidence="23">
    <location>
        <begin position="962"/>
        <end position="981"/>
    </location>
</feature>
<dbReference type="InterPro" id="IPR002938">
    <property type="entry name" value="FAD-bd"/>
</dbReference>
<evidence type="ECO:0000259" key="24">
    <source>
        <dbReference type="PROSITE" id="PS50021"/>
    </source>
</evidence>
<dbReference type="InterPro" id="IPR057494">
    <property type="entry name" value="Rossman_Mical"/>
</dbReference>
<dbReference type="Pfam" id="PF00307">
    <property type="entry name" value="CH"/>
    <property type="match status" value="1"/>
</dbReference>
<evidence type="ECO:0000256" key="15">
    <source>
        <dbReference type="ARBA" id="ARBA00023038"/>
    </source>
</evidence>
<evidence type="ECO:0000256" key="22">
    <source>
        <dbReference type="SAM" id="Coils"/>
    </source>
</evidence>
<dbReference type="PROSITE" id="PS50021">
    <property type="entry name" value="CH"/>
    <property type="match status" value="1"/>
</dbReference>
<evidence type="ECO:0000256" key="20">
    <source>
        <dbReference type="ARBA" id="ARBA00049522"/>
    </source>
</evidence>
<feature type="domain" description="Calponin-homology (CH)" evidence="24">
    <location>
        <begin position="491"/>
        <end position="652"/>
    </location>
</feature>
<organism evidence="27 28">
    <name type="scientific">Muraenolepis orangiensis</name>
    <name type="common">Patagonian moray cod</name>
    <dbReference type="NCBI Taxonomy" id="630683"/>
    <lineage>
        <taxon>Eukaryota</taxon>
        <taxon>Metazoa</taxon>
        <taxon>Chordata</taxon>
        <taxon>Craniata</taxon>
        <taxon>Vertebrata</taxon>
        <taxon>Euteleostomi</taxon>
        <taxon>Actinopterygii</taxon>
        <taxon>Neopterygii</taxon>
        <taxon>Teleostei</taxon>
        <taxon>Neoteleostei</taxon>
        <taxon>Acanthomorphata</taxon>
        <taxon>Zeiogadaria</taxon>
        <taxon>Gadariae</taxon>
        <taxon>Gadiformes</taxon>
        <taxon>Muraenolepidoidei</taxon>
        <taxon>Muraenolepididae</taxon>
        <taxon>Muraenolepis</taxon>
    </lineage>
</organism>
<dbReference type="EMBL" id="JANIIK010000036">
    <property type="protein sequence ID" value="KAJ3612581.1"/>
    <property type="molecule type" value="Genomic_DNA"/>
</dbReference>
<proteinExistence type="inferred from homology"/>
<dbReference type="PROSITE" id="PS00478">
    <property type="entry name" value="LIM_DOMAIN_1"/>
    <property type="match status" value="1"/>
</dbReference>
<evidence type="ECO:0000256" key="9">
    <source>
        <dbReference type="ARBA" id="ARBA00022723"/>
    </source>
</evidence>
<keyword evidence="16 22" id="KW-0175">Coiled coil</keyword>
<evidence type="ECO:0000256" key="19">
    <source>
        <dbReference type="ARBA" id="ARBA00023242"/>
    </source>
</evidence>
<dbReference type="CDD" id="cd09439">
    <property type="entry name" value="LIM_Mical"/>
    <property type="match status" value="1"/>
</dbReference>
<keyword evidence="17" id="KW-0009">Actin-binding</keyword>
<dbReference type="InterPro" id="IPR001781">
    <property type="entry name" value="Znf_LIM"/>
</dbReference>
<evidence type="ECO:0000256" key="10">
    <source>
        <dbReference type="ARBA" id="ARBA00022827"/>
    </source>
</evidence>
<dbReference type="Proteomes" id="UP001148018">
    <property type="component" value="Unassembled WGS sequence"/>
</dbReference>
<comment type="caution">
    <text evidence="27">The sequence shown here is derived from an EMBL/GenBank/DDBJ whole genome shotgun (WGS) entry which is preliminary data.</text>
</comment>
<feature type="compositionally biased region" description="Low complexity" evidence="23">
    <location>
        <begin position="982"/>
        <end position="1026"/>
    </location>
</feature>
<feature type="domain" description="BMERB" evidence="26">
    <location>
        <begin position="1320"/>
        <end position="1472"/>
    </location>
</feature>
<dbReference type="InterPro" id="IPR036872">
    <property type="entry name" value="CH_dom_sf"/>
</dbReference>
<feature type="compositionally biased region" description="Basic and acidic residues" evidence="23">
    <location>
        <begin position="934"/>
        <end position="946"/>
    </location>
</feature>
<dbReference type="SMART" id="SM01203">
    <property type="entry name" value="DUF3585"/>
    <property type="match status" value="1"/>
</dbReference>
<dbReference type="InterPro" id="IPR050540">
    <property type="entry name" value="F-actin_Monoox_Mical"/>
</dbReference>
<dbReference type="GO" id="GO:0003779">
    <property type="term" value="F:actin binding"/>
    <property type="evidence" value="ECO:0007669"/>
    <property type="project" value="UniProtKB-KW"/>
</dbReference>
<dbReference type="EC" id="1.14.13.225" evidence="5"/>
<keyword evidence="7" id="KW-0963">Cytoplasm</keyword>
<evidence type="ECO:0000313" key="27">
    <source>
        <dbReference type="EMBL" id="KAJ3612581.1"/>
    </source>
</evidence>
<keyword evidence="12" id="KW-0521">NADP</keyword>
<evidence type="ECO:0000256" key="13">
    <source>
        <dbReference type="ARBA" id="ARBA00023002"/>
    </source>
</evidence>
<evidence type="ECO:0000256" key="2">
    <source>
        <dbReference type="ARBA" id="ARBA00004123"/>
    </source>
</evidence>
<keyword evidence="11 21" id="KW-0862">Zinc</keyword>
<dbReference type="PROSITE" id="PS51848">
    <property type="entry name" value="BMERB"/>
    <property type="match status" value="1"/>
</dbReference>
<dbReference type="Gene3D" id="1.10.418.10">
    <property type="entry name" value="Calponin-like domain"/>
    <property type="match status" value="1"/>
</dbReference>
<dbReference type="Pfam" id="PF12130">
    <property type="entry name" value="bMERB_dom"/>
    <property type="match status" value="1"/>
</dbReference>
<feature type="region of interest" description="Disordered" evidence="23">
    <location>
        <begin position="541"/>
        <end position="567"/>
    </location>
</feature>
<evidence type="ECO:0000313" key="28">
    <source>
        <dbReference type="Proteomes" id="UP001148018"/>
    </source>
</evidence>
<protein>
    <recommendedName>
        <fullName evidence="5">F-actin monooxygenase</fullName>
        <ecNumber evidence="5">1.14.13.225</ecNumber>
    </recommendedName>
</protein>
<dbReference type="GO" id="GO:0005634">
    <property type="term" value="C:nucleus"/>
    <property type="evidence" value="ECO:0007669"/>
    <property type="project" value="UniProtKB-SubCell"/>
</dbReference>
<keyword evidence="15 21" id="KW-0440">LIM domain</keyword>
<keyword evidence="14" id="KW-0503">Monooxygenase</keyword>
<dbReference type="GO" id="GO:0046872">
    <property type="term" value="F:metal ion binding"/>
    <property type="evidence" value="ECO:0007669"/>
    <property type="project" value="UniProtKB-KW"/>
</dbReference>
<feature type="compositionally biased region" description="Basic and acidic residues" evidence="23">
    <location>
        <begin position="1196"/>
        <end position="1205"/>
    </location>
</feature>
<evidence type="ECO:0000256" key="21">
    <source>
        <dbReference type="PROSITE-ProRule" id="PRU00125"/>
    </source>
</evidence>
<accession>A0A9Q0IX03</accession>
<dbReference type="InterPro" id="IPR022735">
    <property type="entry name" value="bMERB_dom"/>
</dbReference>
<gene>
    <name evidence="27" type="ORF">NHX12_020852</name>
</gene>
<dbReference type="InterPro" id="IPR001715">
    <property type="entry name" value="CH_dom"/>
</dbReference>
<evidence type="ECO:0000256" key="14">
    <source>
        <dbReference type="ARBA" id="ARBA00023033"/>
    </source>
</evidence>
<evidence type="ECO:0000256" key="6">
    <source>
        <dbReference type="ARBA" id="ARBA00022483"/>
    </source>
</evidence>
<evidence type="ECO:0000259" key="25">
    <source>
        <dbReference type="PROSITE" id="PS50023"/>
    </source>
</evidence>
<name>A0A9Q0IX03_9TELE</name>
<keyword evidence="6" id="KW-0268">Exocytosis</keyword>